<dbReference type="OrthoDB" id="9797599at2"/>
<dbReference type="STRING" id="1302687.SAMN05444267_102860"/>
<keyword evidence="6" id="KW-1185">Reference proteome</keyword>
<dbReference type="PANTHER" id="PTHR33204">
    <property type="entry name" value="TRANSCRIPTIONAL REGULATOR, MARR FAMILY"/>
    <property type="match status" value="1"/>
</dbReference>
<dbReference type="Proteomes" id="UP000184364">
    <property type="component" value="Unassembled WGS sequence"/>
</dbReference>
<proteinExistence type="predicted"/>
<gene>
    <name evidence="5" type="ORF">SAMN05444267_102860</name>
</gene>
<evidence type="ECO:0000259" key="4">
    <source>
        <dbReference type="PROSITE" id="PS51118"/>
    </source>
</evidence>
<dbReference type="InterPro" id="IPR036388">
    <property type="entry name" value="WH-like_DNA-bd_sf"/>
</dbReference>
<evidence type="ECO:0000256" key="1">
    <source>
        <dbReference type="ARBA" id="ARBA00023015"/>
    </source>
</evidence>
<dbReference type="EMBL" id="FRAV01000028">
    <property type="protein sequence ID" value="SHL92179.1"/>
    <property type="molecule type" value="Genomic_DNA"/>
</dbReference>
<feature type="domain" description="HTH hxlR-type" evidence="4">
    <location>
        <begin position="15"/>
        <end position="113"/>
    </location>
</feature>
<accession>A0A1M7EL91</accession>
<reference evidence="6" key="1">
    <citation type="submission" date="2016-11" db="EMBL/GenBank/DDBJ databases">
        <authorList>
            <person name="Varghese N."/>
            <person name="Submissions S."/>
        </authorList>
    </citation>
    <scope>NUCLEOTIDE SEQUENCE [LARGE SCALE GENOMIC DNA]</scope>
    <source>
        <strain evidence="6">DSM 26899</strain>
    </source>
</reference>
<dbReference type="InterPro" id="IPR036390">
    <property type="entry name" value="WH_DNA-bd_sf"/>
</dbReference>
<evidence type="ECO:0000256" key="2">
    <source>
        <dbReference type="ARBA" id="ARBA00023125"/>
    </source>
</evidence>
<evidence type="ECO:0000313" key="5">
    <source>
        <dbReference type="EMBL" id="SHL92179.1"/>
    </source>
</evidence>
<dbReference type="PROSITE" id="PS51118">
    <property type="entry name" value="HTH_HXLR"/>
    <property type="match status" value="1"/>
</dbReference>
<evidence type="ECO:0000256" key="3">
    <source>
        <dbReference type="ARBA" id="ARBA00023163"/>
    </source>
</evidence>
<dbReference type="SUPFAM" id="SSF46785">
    <property type="entry name" value="Winged helix' DNA-binding domain"/>
    <property type="match status" value="1"/>
</dbReference>
<dbReference type="RefSeq" id="WP_073295017.1">
    <property type="nucleotide sequence ID" value="NZ_FRAV01000028.1"/>
</dbReference>
<keyword evidence="3" id="KW-0804">Transcription</keyword>
<dbReference type="AlphaFoldDB" id="A0A1M7EL91"/>
<keyword evidence="2" id="KW-0238">DNA-binding</keyword>
<evidence type="ECO:0000313" key="6">
    <source>
        <dbReference type="Proteomes" id="UP000184364"/>
    </source>
</evidence>
<dbReference type="InterPro" id="IPR002577">
    <property type="entry name" value="HTH_HxlR"/>
</dbReference>
<organism evidence="5 6">
    <name type="scientific">Chryseobacterium polytrichastri</name>
    <dbReference type="NCBI Taxonomy" id="1302687"/>
    <lineage>
        <taxon>Bacteria</taxon>
        <taxon>Pseudomonadati</taxon>
        <taxon>Bacteroidota</taxon>
        <taxon>Flavobacteriia</taxon>
        <taxon>Flavobacteriales</taxon>
        <taxon>Weeksellaceae</taxon>
        <taxon>Chryseobacterium group</taxon>
        <taxon>Chryseobacterium</taxon>
    </lineage>
</organism>
<dbReference type="GO" id="GO:0003677">
    <property type="term" value="F:DNA binding"/>
    <property type="evidence" value="ECO:0007669"/>
    <property type="project" value="UniProtKB-KW"/>
</dbReference>
<dbReference type="Gene3D" id="1.10.10.10">
    <property type="entry name" value="Winged helix-like DNA-binding domain superfamily/Winged helix DNA-binding domain"/>
    <property type="match status" value="1"/>
</dbReference>
<sequence>MENKRKNKDFNPNNCPVTHFYNKAGGKWKTVILYGVSKQVNRFSMLQKAIPTISKQMLVNQLRELEEDRIIEKITYAEIPPRVEYKLTEYGESFLPIIMVIQDWGLKDMGLQSIEKL</sequence>
<dbReference type="Pfam" id="PF01638">
    <property type="entry name" value="HxlR"/>
    <property type="match status" value="1"/>
</dbReference>
<dbReference type="PANTHER" id="PTHR33204:SF29">
    <property type="entry name" value="TRANSCRIPTIONAL REGULATOR"/>
    <property type="match status" value="1"/>
</dbReference>
<protein>
    <submittedName>
        <fullName evidence="5">Transcriptional regulator, HxlR family</fullName>
    </submittedName>
</protein>
<name>A0A1M7EL91_9FLAO</name>
<keyword evidence="1" id="KW-0805">Transcription regulation</keyword>